<gene>
    <name evidence="1" type="ORF">KEH51_29205</name>
</gene>
<dbReference type="EMBL" id="JAGTPW010000093">
    <property type="protein sequence ID" value="MBR8646355.1"/>
    <property type="molecule type" value="Genomic_DNA"/>
</dbReference>
<protein>
    <submittedName>
        <fullName evidence="1">Uncharacterized protein</fullName>
    </submittedName>
</protein>
<name>A0A941FLI8_9BACI</name>
<dbReference type="Proteomes" id="UP000680045">
    <property type="component" value="Unassembled WGS sequence"/>
</dbReference>
<dbReference type="AlphaFoldDB" id="A0A941FLI8"/>
<proteinExistence type="predicted"/>
<accession>A0A941FLI8</accession>
<evidence type="ECO:0000313" key="1">
    <source>
        <dbReference type="EMBL" id="MBR8646355.1"/>
    </source>
</evidence>
<organism evidence="1 2">
    <name type="scientific">Peribacillus frigoritolerans</name>
    <dbReference type="NCBI Taxonomy" id="450367"/>
    <lineage>
        <taxon>Bacteria</taxon>
        <taxon>Bacillati</taxon>
        <taxon>Bacillota</taxon>
        <taxon>Bacilli</taxon>
        <taxon>Bacillales</taxon>
        <taxon>Bacillaceae</taxon>
        <taxon>Peribacillus</taxon>
    </lineage>
</organism>
<sequence length="74" mass="8953">MPQLNKWQKELQDLQKANYQKTDNQLFNVYRQSLIDIKKRLKVYTENAESLSFSTRLEVERLLVLLMKLMPFFS</sequence>
<comment type="caution">
    <text evidence="1">The sequence shown here is derived from an EMBL/GenBank/DDBJ whole genome shotgun (WGS) entry which is preliminary data.</text>
</comment>
<evidence type="ECO:0000313" key="2">
    <source>
        <dbReference type="Proteomes" id="UP000680045"/>
    </source>
</evidence>
<reference evidence="1" key="1">
    <citation type="submission" date="2021-04" db="EMBL/GenBank/DDBJ databases">
        <title>Whole genome sequencing of Enterococci isolates from hospitalized patients.</title>
        <authorList>
            <person name="Ogoti B.M."/>
            <person name="Onyambu F.G."/>
        </authorList>
    </citation>
    <scope>NUCLEOTIDE SEQUENCE</scope>
    <source>
        <strain evidence="1">242</strain>
    </source>
</reference>